<proteinExistence type="predicted"/>
<keyword evidence="1" id="KW-1133">Transmembrane helix</keyword>
<keyword evidence="1" id="KW-0812">Transmembrane</keyword>
<name>A0A4Q2REI4_9HYPH</name>
<feature type="transmembrane region" description="Helical" evidence="1">
    <location>
        <begin position="34"/>
        <end position="61"/>
    </location>
</feature>
<dbReference type="RefSeq" id="WP_129218481.1">
    <property type="nucleotide sequence ID" value="NZ_QYBC01000005.1"/>
</dbReference>
<dbReference type="Proteomes" id="UP000289411">
    <property type="component" value="Unassembled WGS sequence"/>
</dbReference>
<dbReference type="AlphaFoldDB" id="A0A4Q2REI4"/>
<dbReference type="EMBL" id="QYBC01000005">
    <property type="protein sequence ID" value="RYB05970.1"/>
    <property type="molecule type" value="Genomic_DNA"/>
</dbReference>
<evidence type="ECO:0000313" key="2">
    <source>
        <dbReference type="EMBL" id="RYB05970.1"/>
    </source>
</evidence>
<reference evidence="2 3" key="1">
    <citation type="submission" date="2018-09" db="EMBL/GenBank/DDBJ databases">
        <authorList>
            <person name="Grouzdev D.S."/>
            <person name="Krutkina M.S."/>
        </authorList>
    </citation>
    <scope>NUCLEOTIDE SEQUENCE [LARGE SCALE GENOMIC DNA]</scope>
    <source>
        <strain evidence="2 3">RmlP001</strain>
    </source>
</reference>
<comment type="caution">
    <text evidence="2">The sequence shown here is derived from an EMBL/GenBank/DDBJ whole genome shotgun (WGS) entry which is preliminary data.</text>
</comment>
<keyword evidence="3" id="KW-1185">Reference proteome</keyword>
<protein>
    <submittedName>
        <fullName evidence="2">Uncharacterized protein</fullName>
    </submittedName>
</protein>
<organism evidence="2 3">
    <name type="scientific">Lichenibacterium ramalinae</name>
    <dbReference type="NCBI Taxonomy" id="2316527"/>
    <lineage>
        <taxon>Bacteria</taxon>
        <taxon>Pseudomonadati</taxon>
        <taxon>Pseudomonadota</taxon>
        <taxon>Alphaproteobacteria</taxon>
        <taxon>Hyphomicrobiales</taxon>
        <taxon>Lichenihabitantaceae</taxon>
        <taxon>Lichenibacterium</taxon>
    </lineage>
</organism>
<gene>
    <name evidence="2" type="ORF">D3272_07175</name>
</gene>
<sequence>MPARYLQAHAQPCCPSIAFPQPARHRPARPFKGAAMTIVGVYIGAFLASLVVVGVLGWLLLWPSQR</sequence>
<keyword evidence="1" id="KW-0472">Membrane</keyword>
<reference evidence="2 3" key="2">
    <citation type="submission" date="2019-02" db="EMBL/GenBank/DDBJ databases">
        <title>'Lichenibacterium ramalinii' gen. nov. sp. nov., 'Lichenibacterium minor' gen. nov. sp. nov.</title>
        <authorList>
            <person name="Pankratov T."/>
        </authorList>
    </citation>
    <scope>NUCLEOTIDE SEQUENCE [LARGE SCALE GENOMIC DNA]</scope>
    <source>
        <strain evidence="2 3">RmlP001</strain>
    </source>
</reference>
<accession>A0A4Q2REI4</accession>
<evidence type="ECO:0000313" key="3">
    <source>
        <dbReference type="Proteomes" id="UP000289411"/>
    </source>
</evidence>
<evidence type="ECO:0000256" key="1">
    <source>
        <dbReference type="SAM" id="Phobius"/>
    </source>
</evidence>